<name>A0AA88DTL6_FICCA</name>
<feature type="transmembrane region" description="Helical" evidence="2">
    <location>
        <begin position="14"/>
        <end position="32"/>
    </location>
</feature>
<keyword evidence="2" id="KW-1133">Transmembrane helix</keyword>
<accession>A0AA88DTL6</accession>
<comment type="caution">
    <text evidence="3">The sequence shown here is derived from an EMBL/GenBank/DDBJ whole genome shotgun (WGS) entry which is preliminary data.</text>
</comment>
<gene>
    <name evidence="3" type="ORF">TIFTF001_030134</name>
</gene>
<proteinExistence type="predicted"/>
<keyword evidence="2" id="KW-0812">Transmembrane</keyword>
<dbReference type="Proteomes" id="UP001187192">
    <property type="component" value="Unassembled WGS sequence"/>
</dbReference>
<protein>
    <submittedName>
        <fullName evidence="3">Uncharacterized protein</fullName>
    </submittedName>
</protein>
<keyword evidence="2" id="KW-0472">Membrane</keyword>
<evidence type="ECO:0000256" key="2">
    <source>
        <dbReference type="SAM" id="Phobius"/>
    </source>
</evidence>
<organism evidence="3 4">
    <name type="scientific">Ficus carica</name>
    <name type="common">Common fig</name>
    <dbReference type="NCBI Taxonomy" id="3494"/>
    <lineage>
        <taxon>Eukaryota</taxon>
        <taxon>Viridiplantae</taxon>
        <taxon>Streptophyta</taxon>
        <taxon>Embryophyta</taxon>
        <taxon>Tracheophyta</taxon>
        <taxon>Spermatophyta</taxon>
        <taxon>Magnoliopsida</taxon>
        <taxon>eudicotyledons</taxon>
        <taxon>Gunneridae</taxon>
        <taxon>Pentapetalae</taxon>
        <taxon>rosids</taxon>
        <taxon>fabids</taxon>
        <taxon>Rosales</taxon>
        <taxon>Moraceae</taxon>
        <taxon>Ficeae</taxon>
        <taxon>Ficus</taxon>
    </lineage>
</organism>
<dbReference type="EMBL" id="BTGU01000105">
    <property type="protein sequence ID" value="GMN61036.1"/>
    <property type="molecule type" value="Genomic_DNA"/>
</dbReference>
<feature type="compositionally biased region" description="Basic residues" evidence="1">
    <location>
        <begin position="97"/>
        <end position="110"/>
    </location>
</feature>
<keyword evidence="4" id="KW-1185">Reference proteome</keyword>
<dbReference type="AlphaFoldDB" id="A0AA88DTL6"/>
<evidence type="ECO:0000256" key="1">
    <source>
        <dbReference type="SAM" id="MobiDB-lite"/>
    </source>
</evidence>
<reference evidence="3" key="1">
    <citation type="submission" date="2023-07" db="EMBL/GenBank/DDBJ databases">
        <title>draft genome sequence of fig (Ficus carica).</title>
        <authorList>
            <person name="Takahashi T."/>
            <person name="Nishimura K."/>
        </authorList>
    </citation>
    <scope>NUCLEOTIDE SEQUENCE</scope>
</reference>
<evidence type="ECO:0000313" key="3">
    <source>
        <dbReference type="EMBL" id="GMN61036.1"/>
    </source>
</evidence>
<sequence>MIKPKQGGSDCGKGLLRVTVHVAGIVRFLLALGARQQRSYRHDPPITTVSQTYSFATIDNDGGFQWFLNHNFRVASATSQPPSPMVSVHSWVPTNGRGRRPSPLARRRYT</sequence>
<feature type="region of interest" description="Disordered" evidence="1">
    <location>
        <begin position="77"/>
        <end position="110"/>
    </location>
</feature>
<evidence type="ECO:0000313" key="4">
    <source>
        <dbReference type="Proteomes" id="UP001187192"/>
    </source>
</evidence>